<dbReference type="EMBL" id="ACJN02000001">
    <property type="protein sequence ID" value="EFI36305.1"/>
    <property type="molecule type" value="Genomic_DNA"/>
</dbReference>
<gene>
    <name evidence="1" type="ORF">Dthio_PD3769</name>
</gene>
<dbReference type="InterPro" id="IPR022452">
    <property type="entry name" value="MqsA"/>
</dbReference>
<dbReference type="CDD" id="cd12870">
    <property type="entry name" value="MqsA"/>
    <property type="match status" value="1"/>
</dbReference>
<dbReference type="CDD" id="cd00093">
    <property type="entry name" value="HTH_XRE"/>
    <property type="match status" value="1"/>
</dbReference>
<comment type="caution">
    <text evidence="1">The sequence shown here is derived from an EMBL/GenBank/DDBJ whole genome shotgun (WGS) entry which is preliminary data.</text>
</comment>
<reference evidence="1" key="1">
    <citation type="submission" date="2010-05" db="EMBL/GenBank/DDBJ databases">
        <title>The draft genome of Desulfonatronospira thiodismutans ASO3-1.</title>
        <authorList>
            <consortium name="US DOE Joint Genome Institute (JGI-PGF)"/>
            <person name="Lucas S."/>
            <person name="Copeland A."/>
            <person name="Lapidus A."/>
            <person name="Cheng J.-F."/>
            <person name="Bruce D."/>
            <person name="Goodwin L."/>
            <person name="Pitluck S."/>
            <person name="Chertkov O."/>
            <person name="Brettin T."/>
            <person name="Detter J.C."/>
            <person name="Han C."/>
            <person name="Land M.L."/>
            <person name="Hauser L."/>
            <person name="Kyrpides N."/>
            <person name="Mikhailova N."/>
            <person name="Muyzer G."/>
            <person name="Woyke T."/>
        </authorList>
    </citation>
    <scope>NUCLEOTIDE SEQUENCE [LARGE SCALE GENOMIC DNA]</scope>
    <source>
        <strain evidence="1">ASO3-1</strain>
    </source>
</reference>
<organism evidence="1 2">
    <name type="scientific">Desulfonatronospira thiodismutans ASO3-1</name>
    <dbReference type="NCBI Taxonomy" id="555779"/>
    <lineage>
        <taxon>Bacteria</taxon>
        <taxon>Pseudomonadati</taxon>
        <taxon>Thermodesulfobacteriota</taxon>
        <taxon>Desulfovibrionia</taxon>
        <taxon>Desulfovibrionales</taxon>
        <taxon>Desulfonatronovibrionaceae</taxon>
        <taxon>Desulfonatronospira</taxon>
    </lineage>
</organism>
<protein>
    <submittedName>
        <fullName evidence="1">Transcriptional regulator</fullName>
    </submittedName>
</protein>
<evidence type="ECO:0000313" key="2">
    <source>
        <dbReference type="Proteomes" id="UP000005496"/>
    </source>
</evidence>
<dbReference type="InterPro" id="IPR032758">
    <property type="entry name" value="MqsA/HigA-2"/>
</dbReference>
<dbReference type="RefSeq" id="WP_008869424.1">
    <property type="nucleotide sequence ID" value="NZ_ACJN02000001.1"/>
</dbReference>
<keyword evidence="2" id="KW-1185">Reference proteome</keyword>
<dbReference type="GO" id="GO:0003677">
    <property type="term" value="F:DNA binding"/>
    <property type="evidence" value="ECO:0007669"/>
    <property type="project" value="InterPro"/>
</dbReference>
<dbReference type="OrthoDB" id="7349669at2"/>
<dbReference type="InterPro" id="IPR001387">
    <property type="entry name" value="Cro/C1-type_HTH"/>
</dbReference>
<sequence>MSFANGMSCPVCGKGYIQRHLKREEFEYKGQAKIIDDYPLLICDACEEEFVSAEDSRLFDKELTAFQRKVDGLLTPDEIRSIREKLGYNQTSFARLLKVGEKNFARYETGVSPQSRYLDWLMRILNDYPETIKTITGNRDSNPDKNISVQYPNNLSDGFWFFRKSQI</sequence>
<dbReference type="InterPro" id="IPR010982">
    <property type="entry name" value="Lambda_DNA-bd_dom_sf"/>
</dbReference>
<dbReference type="Gene3D" id="3.10.20.860">
    <property type="match status" value="1"/>
</dbReference>
<dbReference type="eggNOG" id="COG2944">
    <property type="taxonomic scope" value="Bacteria"/>
</dbReference>
<dbReference type="AlphaFoldDB" id="D6SKA2"/>
<dbReference type="NCBIfam" id="TIGR03831">
    <property type="entry name" value="YgiT_finger"/>
    <property type="match status" value="1"/>
</dbReference>
<dbReference type="SUPFAM" id="SSF47413">
    <property type="entry name" value="lambda repressor-like DNA-binding domains"/>
    <property type="match status" value="1"/>
</dbReference>
<dbReference type="Gene3D" id="1.10.260.40">
    <property type="entry name" value="lambda repressor-like DNA-binding domains"/>
    <property type="match status" value="1"/>
</dbReference>
<dbReference type="InterPro" id="IPR022453">
    <property type="entry name" value="Znf_MqsA-type"/>
</dbReference>
<name>D6SKA2_9BACT</name>
<accession>D6SKA2</accession>
<dbReference type="NCBIfam" id="TIGR03830">
    <property type="entry name" value="CxxCG_CxxCG_HTH"/>
    <property type="match status" value="1"/>
</dbReference>
<dbReference type="Pfam" id="PF15731">
    <property type="entry name" value="MqsA_antitoxin"/>
    <property type="match status" value="1"/>
</dbReference>
<evidence type="ECO:0000313" key="1">
    <source>
        <dbReference type="EMBL" id="EFI36305.1"/>
    </source>
</evidence>
<proteinExistence type="predicted"/>
<dbReference type="Proteomes" id="UP000005496">
    <property type="component" value="Unassembled WGS sequence"/>
</dbReference>